<evidence type="ECO:0000313" key="3">
    <source>
        <dbReference type="RefSeq" id="XP_018018737.1"/>
    </source>
</evidence>
<feature type="domain" description="Schlafen AlbA-2" evidence="1">
    <location>
        <begin position="62"/>
        <end position="184"/>
    </location>
</feature>
<organism evidence="2 3">
    <name type="scientific">Hyalella azteca</name>
    <name type="common">Amphipod</name>
    <dbReference type="NCBI Taxonomy" id="294128"/>
    <lineage>
        <taxon>Eukaryota</taxon>
        <taxon>Metazoa</taxon>
        <taxon>Ecdysozoa</taxon>
        <taxon>Arthropoda</taxon>
        <taxon>Crustacea</taxon>
        <taxon>Multicrustacea</taxon>
        <taxon>Malacostraca</taxon>
        <taxon>Eumalacostraca</taxon>
        <taxon>Peracarida</taxon>
        <taxon>Amphipoda</taxon>
        <taxon>Senticaudata</taxon>
        <taxon>Talitrida</taxon>
        <taxon>Talitroidea</taxon>
        <taxon>Hyalellidae</taxon>
        <taxon>Hyalella</taxon>
    </lineage>
</organism>
<name>A0A8B7NYB7_HYAAZ</name>
<evidence type="ECO:0000259" key="1">
    <source>
        <dbReference type="Pfam" id="PF04326"/>
    </source>
</evidence>
<dbReference type="GeneID" id="108675254"/>
<dbReference type="PANTHER" id="PTHR12155:SF41">
    <property type="entry name" value="SCHLAFEN ALBA-2 DOMAIN-CONTAINING PROTEIN"/>
    <property type="match status" value="1"/>
</dbReference>
<gene>
    <name evidence="3" type="primary">LOC108675254</name>
</gene>
<dbReference type="InterPro" id="IPR007421">
    <property type="entry name" value="Schlafen_AlbA_2_dom"/>
</dbReference>
<keyword evidence="2" id="KW-1185">Reference proteome</keyword>
<reference evidence="3" key="1">
    <citation type="submission" date="2025-08" db="UniProtKB">
        <authorList>
            <consortium name="RefSeq"/>
        </authorList>
    </citation>
    <scope>IDENTIFICATION</scope>
    <source>
        <tissue evidence="3">Whole organism</tissue>
    </source>
</reference>
<dbReference type="RefSeq" id="XP_018018737.1">
    <property type="nucleotide sequence ID" value="XM_018163248.2"/>
</dbReference>
<evidence type="ECO:0000313" key="2">
    <source>
        <dbReference type="Proteomes" id="UP000694843"/>
    </source>
</evidence>
<dbReference type="OrthoDB" id="10034606at2759"/>
<dbReference type="PANTHER" id="PTHR12155">
    <property type="entry name" value="SCHLAFEN"/>
    <property type="match status" value="1"/>
</dbReference>
<proteinExistence type="predicted"/>
<dbReference type="Proteomes" id="UP000694843">
    <property type="component" value="Unplaced"/>
</dbReference>
<accession>A0A8B7NYB7</accession>
<sequence>MKTSRRVTWKPTDASCLQQPPLPRPNAGWGRLYRGHHINVCNNATQHLLQERCVDNIRCATLLKVLLGMLNSGEGGRVFFGVSEGGVVEGISMTQQQRDCLMLGVSQCVGEIRPLVLPCDELVQFIPVLLTQHGSAEEPQPAAANLQPTDRYVVIITVRPRAGVVYRSRDSDDVILRQGASNVTLQGLPLAALLQREQELNLQQLQNITDEKLSLILL</sequence>
<dbReference type="AlphaFoldDB" id="A0A8B7NYB7"/>
<protein>
    <submittedName>
        <fullName evidence="3">Uncharacterized protein LOC108675254</fullName>
    </submittedName>
</protein>
<dbReference type="InterPro" id="IPR029684">
    <property type="entry name" value="Schlafen"/>
</dbReference>
<dbReference type="KEGG" id="hazt:108675254"/>
<dbReference type="Pfam" id="PF04326">
    <property type="entry name" value="SLFN_AlbA_2"/>
    <property type="match status" value="1"/>
</dbReference>